<gene>
    <name evidence="3" type="ORF">WA026_020812</name>
</gene>
<dbReference type="Pfam" id="PF16033">
    <property type="entry name" value="DUF4789"/>
    <property type="match status" value="2"/>
</dbReference>
<accession>A0AAW1TY19</accession>
<dbReference type="PANTHER" id="PTHR21177">
    <property type="entry name" value="IP06524P-RELATED"/>
    <property type="match status" value="1"/>
</dbReference>
<evidence type="ECO:0000313" key="3">
    <source>
        <dbReference type="EMBL" id="KAK9873081.1"/>
    </source>
</evidence>
<feature type="signal peptide" evidence="1">
    <location>
        <begin position="1"/>
        <end position="21"/>
    </location>
</feature>
<sequence>MFVSLRTLLLLDCIMVSIKWTEEAIAPPPWANPKLNPCAFDSNGWLMLYWPPDGACYKIFQKGHPCQEDMELTPTATGSDAQSLTAECRCPPNTAEYEEDGHCYRIFTDGPCEEGFYFSPVANQEPRKKIGACVQIPECPQNSIFWPADKHCYRKHTRGPCAKGLLLTETNRLASCRCDESEELKTYKHDNGKCYEHFSKGPCEEKGSLFLNNQVCGCHSSLPHFHEESQQCYELETTGPCEKGEVFAVAPNGKAAQCHCKQDYIRYLNNSSCYRPFTRGPCPTNHILVNTTTCLKQPCQRGYLYYSENRSCHRVGTRGPCQEGKIITFDFRTRPSVDGISYNGLCVCEIENCRGNTSDTENCAKGWIRYGEKCYKLYSQGPCPKGSWLVPQRATLGKDAICECVPGYFKRINEKNEIECEAPIMFIAEYLNKSHRSLRKKNFELSE</sequence>
<protein>
    <recommendedName>
        <fullName evidence="2">DUF4789 domain-containing protein</fullName>
    </recommendedName>
</protein>
<evidence type="ECO:0000256" key="1">
    <source>
        <dbReference type="SAM" id="SignalP"/>
    </source>
</evidence>
<evidence type="ECO:0000313" key="4">
    <source>
        <dbReference type="Proteomes" id="UP001431783"/>
    </source>
</evidence>
<proteinExistence type="predicted"/>
<keyword evidence="1" id="KW-0732">Signal</keyword>
<organism evidence="3 4">
    <name type="scientific">Henosepilachna vigintioctopunctata</name>
    <dbReference type="NCBI Taxonomy" id="420089"/>
    <lineage>
        <taxon>Eukaryota</taxon>
        <taxon>Metazoa</taxon>
        <taxon>Ecdysozoa</taxon>
        <taxon>Arthropoda</taxon>
        <taxon>Hexapoda</taxon>
        <taxon>Insecta</taxon>
        <taxon>Pterygota</taxon>
        <taxon>Neoptera</taxon>
        <taxon>Endopterygota</taxon>
        <taxon>Coleoptera</taxon>
        <taxon>Polyphaga</taxon>
        <taxon>Cucujiformia</taxon>
        <taxon>Coccinelloidea</taxon>
        <taxon>Coccinellidae</taxon>
        <taxon>Epilachninae</taxon>
        <taxon>Epilachnini</taxon>
        <taxon>Henosepilachna</taxon>
    </lineage>
</organism>
<dbReference type="PANTHER" id="PTHR21177:SF7">
    <property type="entry name" value="GH11627P"/>
    <property type="match status" value="1"/>
</dbReference>
<dbReference type="EMBL" id="JARQZJ010000015">
    <property type="protein sequence ID" value="KAK9873081.1"/>
    <property type="molecule type" value="Genomic_DNA"/>
</dbReference>
<feature type="domain" description="DUF4789" evidence="2">
    <location>
        <begin position="66"/>
        <end position="161"/>
    </location>
</feature>
<feature type="domain" description="DUF4789" evidence="2">
    <location>
        <begin position="255"/>
        <end position="300"/>
    </location>
</feature>
<reference evidence="3 4" key="1">
    <citation type="submission" date="2023-03" db="EMBL/GenBank/DDBJ databases">
        <title>Genome insight into feeding habits of ladybird beetles.</title>
        <authorList>
            <person name="Li H.-S."/>
            <person name="Huang Y.-H."/>
            <person name="Pang H."/>
        </authorList>
    </citation>
    <scope>NUCLEOTIDE SEQUENCE [LARGE SCALE GENOMIC DNA]</scope>
    <source>
        <strain evidence="3">SYSU_2023b</strain>
        <tissue evidence="3">Whole body</tissue>
    </source>
</reference>
<evidence type="ECO:0000259" key="2">
    <source>
        <dbReference type="Pfam" id="PF16033"/>
    </source>
</evidence>
<feature type="chain" id="PRO_5043475177" description="DUF4789 domain-containing protein" evidence="1">
    <location>
        <begin position="22"/>
        <end position="447"/>
    </location>
</feature>
<keyword evidence="4" id="KW-1185">Reference proteome</keyword>
<dbReference type="AlphaFoldDB" id="A0AAW1TY19"/>
<comment type="caution">
    <text evidence="3">The sequence shown here is derived from an EMBL/GenBank/DDBJ whole genome shotgun (WGS) entry which is preliminary data.</text>
</comment>
<name>A0AAW1TY19_9CUCU</name>
<dbReference type="InterPro" id="IPR031993">
    <property type="entry name" value="DUF4789"/>
</dbReference>
<dbReference type="Proteomes" id="UP001431783">
    <property type="component" value="Unassembled WGS sequence"/>
</dbReference>